<organism evidence="2 3">
    <name type="scientific">Winogradskyella marina</name>
    <dbReference type="NCBI Taxonomy" id="2785530"/>
    <lineage>
        <taxon>Bacteria</taxon>
        <taxon>Pseudomonadati</taxon>
        <taxon>Bacteroidota</taxon>
        <taxon>Flavobacteriia</taxon>
        <taxon>Flavobacteriales</taxon>
        <taxon>Flavobacteriaceae</taxon>
        <taxon>Winogradskyella</taxon>
    </lineage>
</organism>
<dbReference type="Gene3D" id="3.40.50.150">
    <property type="entry name" value="Vaccinia Virus protein VP39"/>
    <property type="match status" value="1"/>
</dbReference>
<feature type="domain" description="Methyltransferase" evidence="1">
    <location>
        <begin position="125"/>
        <end position="217"/>
    </location>
</feature>
<proteinExistence type="predicted"/>
<sequence length="285" mass="32782">MSISNQSNIIHKLAAVLGNILVFLFPKKASELSKNRITLIHKNKNNLNIPERLMRFALVNKLDKIQDYDKIAEMNRNFWVNKEATELFSDTEDKFENDFLPNCSFVFDLLKKELLNESEEFDTLVEIGTGNGEVLNYLSAEFPQINRFVGIDLSSDQIEINKERFSNNKRVEFVTADASDWVNQHGSSNTIFVSSDGVLEYFLEQQLQEFLNQVYRLGKTFFVAIEPNGVDHNFETNPNSQLYGKEPSFSHNYPKLFKNAGFNLWHFSQKTGFKGGTQTFVGAKY</sequence>
<keyword evidence="3" id="KW-1185">Reference proteome</keyword>
<dbReference type="GO" id="GO:0008168">
    <property type="term" value="F:methyltransferase activity"/>
    <property type="evidence" value="ECO:0007669"/>
    <property type="project" value="UniProtKB-KW"/>
</dbReference>
<reference evidence="2 3" key="1">
    <citation type="submission" date="2020-11" db="EMBL/GenBank/DDBJ databases">
        <title>Winogradskyella marina sp. nov., isolated from marine sediment.</title>
        <authorList>
            <person name="Bo J."/>
            <person name="Wang S."/>
            <person name="Song X."/>
            <person name="Du Z."/>
        </authorList>
    </citation>
    <scope>NUCLEOTIDE SEQUENCE [LARGE SCALE GENOMIC DNA]</scope>
    <source>
        <strain evidence="2 3">F6397</strain>
    </source>
</reference>
<keyword evidence="2" id="KW-0489">Methyltransferase</keyword>
<name>A0ABS0EJA3_9FLAO</name>
<accession>A0ABS0EJA3</accession>
<dbReference type="InterPro" id="IPR041698">
    <property type="entry name" value="Methyltransf_25"/>
</dbReference>
<keyword evidence="2" id="KW-0808">Transferase</keyword>
<evidence type="ECO:0000259" key="1">
    <source>
        <dbReference type="Pfam" id="PF13649"/>
    </source>
</evidence>
<dbReference type="Proteomes" id="UP000611215">
    <property type="component" value="Unassembled WGS sequence"/>
</dbReference>
<dbReference type="RefSeq" id="WP_195871737.1">
    <property type="nucleotide sequence ID" value="NZ_JADOET010000009.1"/>
</dbReference>
<dbReference type="InterPro" id="IPR029063">
    <property type="entry name" value="SAM-dependent_MTases_sf"/>
</dbReference>
<evidence type="ECO:0000313" key="3">
    <source>
        <dbReference type="Proteomes" id="UP000611215"/>
    </source>
</evidence>
<dbReference type="GO" id="GO:0032259">
    <property type="term" value="P:methylation"/>
    <property type="evidence" value="ECO:0007669"/>
    <property type="project" value="UniProtKB-KW"/>
</dbReference>
<dbReference type="Pfam" id="PF13649">
    <property type="entry name" value="Methyltransf_25"/>
    <property type="match status" value="1"/>
</dbReference>
<gene>
    <name evidence="2" type="ORF">ITJ86_11240</name>
</gene>
<dbReference type="CDD" id="cd02440">
    <property type="entry name" value="AdoMet_MTases"/>
    <property type="match status" value="1"/>
</dbReference>
<evidence type="ECO:0000313" key="2">
    <source>
        <dbReference type="EMBL" id="MBF8150474.1"/>
    </source>
</evidence>
<dbReference type="EMBL" id="JADOET010000009">
    <property type="protein sequence ID" value="MBF8150474.1"/>
    <property type="molecule type" value="Genomic_DNA"/>
</dbReference>
<protein>
    <submittedName>
        <fullName evidence="2">Class I SAM-dependent methyltransferase</fullName>
    </submittedName>
</protein>
<comment type="caution">
    <text evidence="2">The sequence shown here is derived from an EMBL/GenBank/DDBJ whole genome shotgun (WGS) entry which is preliminary data.</text>
</comment>
<dbReference type="SUPFAM" id="SSF53335">
    <property type="entry name" value="S-adenosyl-L-methionine-dependent methyltransferases"/>
    <property type="match status" value="1"/>
</dbReference>